<feature type="chain" id="PRO_5005892897" evidence="1">
    <location>
        <begin position="20"/>
        <end position="249"/>
    </location>
</feature>
<evidence type="ECO:0000313" key="2">
    <source>
        <dbReference type="Proteomes" id="UP000046393"/>
    </source>
</evidence>
<accession>A0A0N5A850</accession>
<organism evidence="2 3">
    <name type="scientific">Syphacia muris</name>
    <dbReference type="NCBI Taxonomy" id="451379"/>
    <lineage>
        <taxon>Eukaryota</taxon>
        <taxon>Metazoa</taxon>
        <taxon>Ecdysozoa</taxon>
        <taxon>Nematoda</taxon>
        <taxon>Chromadorea</taxon>
        <taxon>Rhabditida</taxon>
        <taxon>Spirurina</taxon>
        <taxon>Oxyuridomorpha</taxon>
        <taxon>Oxyuroidea</taxon>
        <taxon>Oxyuridae</taxon>
        <taxon>Syphacia</taxon>
    </lineage>
</organism>
<dbReference type="STRING" id="451379.A0A0N5A850"/>
<dbReference type="AlphaFoldDB" id="A0A0N5A850"/>
<name>A0A0N5A850_9BILA</name>
<evidence type="ECO:0000256" key="1">
    <source>
        <dbReference type="SAM" id="SignalP"/>
    </source>
</evidence>
<feature type="signal peptide" evidence="1">
    <location>
        <begin position="1"/>
        <end position="19"/>
    </location>
</feature>
<keyword evidence="1" id="KW-0732">Signal</keyword>
<protein>
    <submittedName>
        <fullName evidence="3">ShKT domain-containing protein</fullName>
    </submittedName>
</protein>
<dbReference type="WBParaSite" id="SMUV_0000023101-mRNA-1">
    <property type="protein sequence ID" value="SMUV_0000023101-mRNA-1"/>
    <property type="gene ID" value="SMUV_0000023101"/>
</dbReference>
<dbReference type="PANTHER" id="PTHR34311:SF10">
    <property type="entry name" value="NEMATODE SPECIFIC PEPTIDE FAMILY-RELATED"/>
    <property type="match status" value="1"/>
</dbReference>
<evidence type="ECO:0000313" key="3">
    <source>
        <dbReference type="WBParaSite" id="SMUV_0000023101-mRNA-1"/>
    </source>
</evidence>
<dbReference type="PANTHER" id="PTHR34311">
    <property type="entry name" value="PROTEIN CBG21698-RELATED"/>
    <property type="match status" value="1"/>
</dbReference>
<dbReference type="Proteomes" id="UP000046393">
    <property type="component" value="Unplaced"/>
</dbReference>
<reference evidence="3" key="1">
    <citation type="submission" date="2017-02" db="UniProtKB">
        <authorList>
            <consortium name="WormBaseParasite"/>
        </authorList>
    </citation>
    <scope>IDENTIFICATION</scope>
</reference>
<sequence length="249" mass="27925">MIIAVILAISLFVTAESNAADCEQPTNECNGTILTCCDSNFRMALGINSKCLINMSIFTAGHEMFVDPECLRNEIEVLYASGDLNGIFSVCSEFYKFQTCLGNSFKECTSPRWQIKNGVSYQQAELYATVFAQFNFACGAGLDTYINEDKCMSSLFKSNSDRLKKCRNEFYNNIAANPAMKCIYLEQLTACYEKPFKDNCGVEAGWWGCEYERIGISLFYPECSPKCTGQFLCTRKLTHSETPSKDFTA</sequence>
<proteinExistence type="predicted"/>
<keyword evidence="2" id="KW-1185">Reference proteome</keyword>